<dbReference type="HOGENOM" id="CLU_1439703_0_0_11"/>
<dbReference type="EMBL" id="CP006850">
    <property type="protein sequence ID" value="AHH20766.1"/>
    <property type="molecule type" value="Genomic_DNA"/>
</dbReference>
<gene>
    <name evidence="1" type="ORF">NONO_c59900</name>
</gene>
<evidence type="ECO:0000313" key="1">
    <source>
        <dbReference type="EMBL" id="AHH20766.1"/>
    </source>
</evidence>
<name>W5TU83_9NOCA</name>
<dbReference type="PATRIC" id="fig|1415166.3.peg.6169"/>
<organism evidence="1 2">
    <name type="scientific">Nocardia nova SH22a</name>
    <dbReference type="NCBI Taxonomy" id="1415166"/>
    <lineage>
        <taxon>Bacteria</taxon>
        <taxon>Bacillati</taxon>
        <taxon>Actinomycetota</taxon>
        <taxon>Actinomycetes</taxon>
        <taxon>Mycobacteriales</taxon>
        <taxon>Nocardiaceae</taxon>
        <taxon>Nocardia</taxon>
    </lineage>
</organism>
<proteinExistence type="predicted"/>
<protein>
    <submittedName>
        <fullName evidence="1">Uncharacterized protein</fullName>
    </submittedName>
</protein>
<reference evidence="1 2" key="1">
    <citation type="journal article" date="2014" name="Appl. Environ. Microbiol.">
        <title>Insights into the Microbial Degradation of Rubber and Gutta-Percha by Analysis of the Complete Genome of Nocardia nova SH22a.</title>
        <authorList>
            <person name="Luo Q."/>
            <person name="Hiessl S."/>
            <person name="Poehlein A."/>
            <person name="Daniel R."/>
            <person name="Steinbuchel A."/>
        </authorList>
    </citation>
    <scope>NUCLEOTIDE SEQUENCE [LARGE SCALE GENOMIC DNA]</scope>
    <source>
        <strain evidence="1">SH22a</strain>
    </source>
</reference>
<dbReference type="RefSeq" id="WP_025352117.1">
    <property type="nucleotide sequence ID" value="NZ_CP006850.1"/>
</dbReference>
<dbReference type="STRING" id="1415166.NONO_c59900"/>
<dbReference type="Proteomes" id="UP000019150">
    <property type="component" value="Chromosome"/>
</dbReference>
<sequence length="188" mass="20250">MSDTEIDLSGYVDVATRIAEVREKMYPNGSFQPARIDRPYSIETIGDQAYVVVVAAFYRTADDIMPGIGMAWEQVPGRTAFTRGSEIQNAETSAWGRALVAALAADTKKGVASADEVRNRAINAAKELDPADLARAELLGLLNRRSIEPAAAMEWFAQNYPEAGDIRNSADNVALRAAITHFSGGDAA</sequence>
<dbReference type="OrthoDB" id="5149333at2"/>
<evidence type="ECO:0000313" key="2">
    <source>
        <dbReference type="Proteomes" id="UP000019150"/>
    </source>
</evidence>
<keyword evidence="2" id="KW-1185">Reference proteome</keyword>
<dbReference type="AlphaFoldDB" id="W5TU83"/>
<dbReference type="KEGG" id="nno:NONO_c59900"/>
<dbReference type="eggNOG" id="COG0629">
    <property type="taxonomic scope" value="Bacteria"/>
</dbReference>
<accession>W5TU83</accession>